<keyword evidence="2" id="KW-1185">Reference proteome</keyword>
<organism evidence="1 2">
    <name type="scientific">Cupriavidus numazuensis</name>
    <dbReference type="NCBI Taxonomy" id="221992"/>
    <lineage>
        <taxon>Bacteria</taxon>
        <taxon>Pseudomonadati</taxon>
        <taxon>Pseudomonadota</taxon>
        <taxon>Betaproteobacteria</taxon>
        <taxon>Burkholderiales</taxon>
        <taxon>Burkholderiaceae</taxon>
        <taxon>Cupriavidus</taxon>
    </lineage>
</organism>
<evidence type="ECO:0000313" key="2">
    <source>
        <dbReference type="Proteomes" id="UP000672657"/>
    </source>
</evidence>
<dbReference type="InterPro" id="IPR006975">
    <property type="entry name" value="NifQ"/>
</dbReference>
<evidence type="ECO:0008006" key="3">
    <source>
        <dbReference type="Google" id="ProtNLM"/>
    </source>
</evidence>
<dbReference type="EMBL" id="CAJPVI010000037">
    <property type="protein sequence ID" value="CAG2156432.1"/>
    <property type="molecule type" value="Genomic_DNA"/>
</dbReference>
<dbReference type="Proteomes" id="UP000672657">
    <property type="component" value="Unassembled WGS sequence"/>
</dbReference>
<reference evidence="1 2" key="1">
    <citation type="submission" date="2021-03" db="EMBL/GenBank/DDBJ databases">
        <authorList>
            <person name="Peeters C."/>
        </authorList>
    </citation>
    <scope>NUCLEOTIDE SEQUENCE [LARGE SCALE GENOMIC DNA]</scope>
    <source>
        <strain evidence="1 2">LMG 26411</strain>
    </source>
</reference>
<comment type="caution">
    <text evidence="1">The sequence shown here is derived from an EMBL/GenBank/DDBJ whole genome shotgun (WGS) entry which is preliminary data.</text>
</comment>
<evidence type="ECO:0000313" key="1">
    <source>
        <dbReference type="EMBL" id="CAG2156432.1"/>
    </source>
</evidence>
<sequence>MNRSVLLLDAFAVHPGDPVSRALSGVLESAAAGCLPRFAQWLGLPPDEFRRMLDTWFPGAAESGWEPDVPPAEPATLPCEFGDLVEMLWSGRSAGSDALTVRWAAHALACGCFGRTHLWQDMGLSGREDVSKLLSLAFEPVFRANTTDMKWKKFFYHQVCERLDLHPCPEPSCSGCDHFADCHGAEARVDLLQPVSMPPGTKLS</sequence>
<name>A0ABN7Q7U9_9BURK</name>
<accession>A0ABN7Q7U9</accession>
<dbReference type="Pfam" id="PF04891">
    <property type="entry name" value="NifQ"/>
    <property type="match status" value="1"/>
</dbReference>
<gene>
    <name evidence="1" type="ORF">LMG26411_05245</name>
</gene>
<proteinExistence type="predicted"/>
<protein>
    <recommendedName>
        <fullName evidence="3">Nitrogen fixation protein NifQ</fullName>
    </recommendedName>
</protein>